<sequence>MYFSDHYSFQGSGSLYISLAIDRVINFNENVNIHFFNPLVGWEEGCSNFHHEQRSKVLNFIFG</sequence>
<evidence type="ECO:0000313" key="2">
    <source>
        <dbReference type="Proteomes" id="UP000019253"/>
    </source>
</evidence>
<keyword evidence="2" id="KW-1185">Reference proteome</keyword>
<evidence type="ECO:0000313" key="1">
    <source>
        <dbReference type="EMBL" id="EUJ24686.1"/>
    </source>
</evidence>
<dbReference type="EMBL" id="AODD01000002">
    <property type="protein sequence ID" value="EUJ24686.1"/>
    <property type="molecule type" value="Genomic_DNA"/>
</dbReference>
<organism evidence="1 2">
    <name type="scientific">Listeria grandensis FSL F6-0971</name>
    <dbReference type="NCBI Taxonomy" id="1265819"/>
    <lineage>
        <taxon>Bacteria</taxon>
        <taxon>Bacillati</taxon>
        <taxon>Bacillota</taxon>
        <taxon>Bacilli</taxon>
        <taxon>Bacillales</taxon>
        <taxon>Listeriaceae</taxon>
        <taxon>Listeria</taxon>
    </lineage>
</organism>
<gene>
    <name evidence="1" type="ORF">PGRAN_02275</name>
</gene>
<proteinExistence type="predicted"/>
<reference evidence="1 2" key="1">
    <citation type="journal article" date="2014" name="Int. J. Syst. Evol. Microbiol.">
        <title>Listeria floridensis sp. nov., Listeria aquatica sp. nov., Listeria cornellensis sp. nov., Listeria riparia sp. nov. and Listeria grandensis sp. nov., from agricultural and natural environments.</title>
        <authorList>
            <person name="den Bakker H.C."/>
            <person name="Warchocki S."/>
            <person name="Wright E.M."/>
            <person name="Allred A.F."/>
            <person name="Ahlstrom C."/>
            <person name="Manuel C.S."/>
            <person name="Stasiewicz M.J."/>
            <person name="Burrell A."/>
            <person name="Roof S."/>
            <person name="Strawn L."/>
            <person name="Fortes E.D."/>
            <person name="Nightingale K.K."/>
            <person name="Kephart D."/>
            <person name="Wiedmann M."/>
        </authorList>
    </citation>
    <scope>NUCLEOTIDE SEQUENCE [LARGE SCALE GENOMIC DNA]</scope>
    <source>
        <strain evidence="2">FSL F6-971</strain>
    </source>
</reference>
<dbReference type="Proteomes" id="UP000019253">
    <property type="component" value="Unassembled WGS sequence"/>
</dbReference>
<name>W7BNS3_9LIST</name>
<comment type="caution">
    <text evidence="1">The sequence shown here is derived from an EMBL/GenBank/DDBJ whole genome shotgun (WGS) entry which is preliminary data.</text>
</comment>
<dbReference type="STRING" id="1265819.PGRAN_02275"/>
<dbReference type="AlphaFoldDB" id="W7BNS3"/>
<protein>
    <submittedName>
        <fullName evidence="1">Uncharacterized protein</fullName>
    </submittedName>
</protein>
<accession>W7BNS3</accession>